<dbReference type="AlphaFoldDB" id="A0A1F6CIJ2"/>
<sequence>MCDHQTQEVPMTQQEALVKLGRLNPKEAAVVREYYQVEGDNRAAFVLNSEQRRQTLQRAFRKLAAK</sequence>
<organism evidence="1 2">
    <name type="scientific">Candidatus Kaiserbacteria bacterium RIFCSPHIGHO2_01_FULL_53_31</name>
    <dbReference type="NCBI Taxonomy" id="1798481"/>
    <lineage>
        <taxon>Bacteria</taxon>
        <taxon>Candidatus Kaiseribacteriota</taxon>
    </lineage>
</organism>
<evidence type="ECO:0000313" key="2">
    <source>
        <dbReference type="Proteomes" id="UP000178815"/>
    </source>
</evidence>
<dbReference type="EMBL" id="MFKU01000007">
    <property type="protein sequence ID" value="OGG48837.1"/>
    <property type="molecule type" value="Genomic_DNA"/>
</dbReference>
<accession>A0A1F6CIJ2</accession>
<protein>
    <submittedName>
        <fullName evidence="1">Uncharacterized protein</fullName>
    </submittedName>
</protein>
<dbReference type="Proteomes" id="UP000178815">
    <property type="component" value="Unassembled WGS sequence"/>
</dbReference>
<proteinExistence type="predicted"/>
<evidence type="ECO:0000313" key="1">
    <source>
        <dbReference type="EMBL" id="OGG48837.1"/>
    </source>
</evidence>
<comment type="caution">
    <text evidence="1">The sequence shown here is derived from an EMBL/GenBank/DDBJ whole genome shotgun (WGS) entry which is preliminary data.</text>
</comment>
<reference evidence="1 2" key="1">
    <citation type="journal article" date="2016" name="Nat. Commun.">
        <title>Thousands of microbial genomes shed light on interconnected biogeochemical processes in an aquifer system.</title>
        <authorList>
            <person name="Anantharaman K."/>
            <person name="Brown C.T."/>
            <person name="Hug L.A."/>
            <person name="Sharon I."/>
            <person name="Castelle C.J."/>
            <person name="Probst A.J."/>
            <person name="Thomas B.C."/>
            <person name="Singh A."/>
            <person name="Wilkins M.J."/>
            <person name="Karaoz U."/>
            <person name="Brodie E.L."/>
            <person name="Williams K.H."/>
            <person name="Hubbard S.S."/>
            <person name="Banfield J.F."/>
        </authorList>
    </citation>
    <scope>NUCLEOTIDE SEQUENCE [LARGE SCALE GENOMIC DNA]</scope>
</reference>
<name>A0A1F6CIJ2_9BACT</name>
<gene>
    <name evidence="1" type="ORF">A2678_00450</name>
</gene>